<evidence type="ECO:0000256" key="1">
    <source>
        <dbReference type="ARBA" id="ARBA00001946"/>
    </source>
</evidence>
<dbReference type="InterPro" id="IPR043128">
    <property type="entry name" value="Rev_trsase/Diguanyl_cyclase"/>
</dbReference>
<dbReference type="Proteomes" id="UP000664303">
    <property type="component" value="Unassembled WGS sequence"/>
</dbReference>
<dbReference type="EMBL" id="JAFKCZ010000016">
    <property type="protein sequence ID" value="MBN7798551.1"/>
    <property type="molecule type" value="Genomic_DNA"/>
</dbReference>
<comment type="cofactor">
    <cofactor evidence="1">
        <name>Mg(2+)</name>
        <dbReference type="ChEBI" id="CHEBI:18420"/>
    </cofactor>
</comment>
<dbReference type="InterPro" id="IPR048435">
    <property type="entry name" value="MASE6"/>
</dbReference>
<feature type="transmembrane region" description="Helical" evidence="4">
    <location>
        <begin position="21"/>
        <end position="43"/>
    </location>
</feature>
<dbReference type="AlphaFoldDB" id="A0A939DIN5"/>
<dbReference type="Pfam" id="PF20966">
    <property type="entry name" value="MASE6"/>
    <property type="match status" value="1"/>
</dbReference>
<dbReference type="InterPro" id="IPR050469">
    <property type="entry name" value="Diguanylate_Cyclase"/>
</dbReference>
<dbReference type="Gene3D" id="3.30.70.270">
    <property type="match status" value="1"/>
</dbReference>
<dbReference type="CDD" id="cd01949">
    <property type="entry name" value="GGDEF"/>
    <property type="match status" value="1"/>
</dbReference>
<comment type="caution">
    <text evidence="6">The sequence shown here is derived from an EMBL/GenBank/DDBJ whole genome shotgun (WGS) entry which is preliminary data.</text>
</comment>
<keyword evidence="4" id="KW-0472">Membrane</keyword>
<dbReference type="Pfam" id="PF00990">
    <property type="entry name" value="GGDEF"/>
    <property type="match status" value="1"/>
</dbReference>
<dbReference type="SMART" id="SM00267">
    <property type="entry name" value="GGDEF"/>
    <property type="match status" value="1"/>
</dbReference>
<evidence type="ECO:0000256" key="4">
    <source>
        <dbReference type="SAM" id="Phobius"/>
    </source>
</evidence>
<feature type="transmembrane region" description="Helical" evidence="4">
    <location>
        <begin position="49"/>
        <end position="67"/>
    </location>
</feature>
<accession>A0A939DIN5</accession>
<evidence type="ECO:0000313" key="6">
    <source>
        <dbReference type="EMBL" id="MBN7798551.1"/>
    </source>
</evidence>
<feature type="domain" description="GGDEF" evidence="5">
    <location>
        <begin position="216"/>
        <end position="345"/>
    </location>
</feature>
<feature type="transmembrane region" description="Helical" evidence="4">
    <location>
        <begin position="79"/>
        <end position="96"/>
    </location>
</feature>
<dbReference type="PANTHER" id="PTHR45138:SF9">
    <property type="entry name" value="DIGUANYLATE CYCLASE DGCM-RELATED"/>
    <property type="match status" value="1"/>
</dbReference>
<dbReference type="PANTHER" id="PTHR45138">
    <property type="entry name" value="REGULATORY COMPONENTS OF SENSORY TRANSDUCTION SYSTEM"/>
    <property type="match status" value="1"/>
</dbReference>
<keyword evidence="7" id="KW-1185">Reference proteome</keyword>
<reference evidence="6" key="1">
    <citation type="submission" date="2021-02" db="EMBL/GenBank/DDBJ databases">
        <title>PHA producing bacteria isolated from coastal sediment in Guangdong, Shenzhen.</title>
        <authorList>
            <person name="Zheng W."/>
            <person name="Yu S."/>
            <person name="Huang Y."/>
        </authorList>
    </citation>
    <scope>NUCLEOTIDE SEQUENCE</scope>
    <source>
        <strain evidence="6">TN14-10</strain>
    </source>
</reference>
<keyword evidence="4" id="KW-1133">Transmembrane helix</keyword>
<dbReference type="SUPFAM" id="SSF55073">
    <property type="entry name" value="Nucleotide cyclase"/>
    <property type="match status" value="1"/>
</dbReference>
<sequence>MLWRHHHPDITVDDPRYRQVALLYAFILIMALYFGVIGTLNLVLFGDEAIALFDFAGFACTLGIYAYTRRTAQFRRASWAAVLTLIGVLAGFTWLARGASYSLLWITVLPPIAFFLLGVRAGSWVTGLFFTFVMVFLAVVEPNWHQVHLSQGALLNFAEVMTAHWFLFRHYEISRTEAYQQLKESAAIDRLTGLWNRMRLDEALADTLALARRTGRGTAVLLADVDHFKQINDVHGHLMGDDVLREIARILQRGIRHTDRVGRWGGEEFLVLCPDTDAEGARILAEKVRAAVAAGDYPAGVAVTVSVGVAAARGDLDADQFLQIADRQLYRAKAGGRDCVMVEQSDGATVKP</sequence>
<dbReference type="EC" id="2.7.7.65" evidence="2"/>
<dbReference type="PROSITE" id="PS50887">
    <property type="entry name" value="GGDEF"/>
    <property type="match status" value="1"/>
</dbReference>
<evidence type="ECO:0000256" key="2">
    <source>
        <dbReference type="ARBA" id="ARBA00012528"/>
    </source>
</evidence>
<feature type="transmembrane region" description="Helical" evidence="4">
    <location>
        <begin position="102"/>
        <end position="119"/>
    </location>
</feature>
<name>A0A939DIN5_9GAMM</name>
<dbReference type="NCBIfam" id="TIGR00254">
    <property type="entry name" value="GGDEF"/>
    <property type="match status" value="1"/>
</dbReference>
<protein>
    <recommendedName>
        <fullName evidence="2">diguanylate cyclase</fullName>
        <ecNumber evidence="2">2.7.7.65</ecNumber>
    </recommendedName>
</protein>
<dbReference type="InterPro" id="IPR000160">
    <property type="entry name" value="GGDEF_dom"/>
</dbReference>
<evidence type="ECO:0000256" key="3">
    <source>
        <dbReference type="ARBA" id="ARBA00034247"/>
    </source>
</evidence>
<gene>
    <name evidence="6" type="ORF">JYP50_18255</name>
</gene>
<comment type="catalytic activity">
    <reaction evidence="3">
        <text>2 GTP = 3',3'-c-di-GMP + 2 diphosphate</text>
        <dbReference type="Rhea" id="RHEA:24898"/>
        <dbReference type="ChEBI" id="CHEBI:33019"/>
        <dbReference type="ChEBI" id="CHEBI:37565"/>
        <dbReference type="ChEBI" id="CHEBI:58805"/>
        <dbReference type="EC" id="2.7.7.65"/>
    </reaction>
</comment>
<keyword evidence="4" id="KW-0812">Transmembrane</keyword>
<organism evidence="6 7">
    <name type="scientific">Parahaliea mediterranea</name>
    <dbReference type="NCBI Taxonomy" id="651086"/>
    <lineage>
        <taxon>Bacteria</taxon>
        <taxon>Pseudomonadati</taxon>
        <taxon>Pseudomonadota</taxon>
        <taxon>Gammaproteobacteria</taxon>
        <taxon>Cellvibrionales</taxon>
        <taxon>Halieaceae</taxon>
        <taxon>Parahaliea</taxon>
    </lineage>
</organism>
<dbReference type="RefSeq" id="WP_206562000.1">
    <property type="nucleotide sequence ID" value="NZ_JAFKCZ010000016.1"/>
</dbReference>
<feature type="transmembrane region" description="Helical" evidence="4">
    <location>
        <begin position="124"/>
        <end position="140"/>
    </location>
</feature>
<evidence type="ECO:0000313" key="7">
    <source>
        <dbReference type="Proteomes" id="UP000664303"/>
    </source>
</evidence>
<evidence type="ECO:0000259" key="5">
    <source>
        <dbReference type="PROSITE" id="PS50887"/>
    </source>
</evidence>
<dbReference type="GO" id="GO:0052621">
    <property type="term" value="F:diguanylate cyclase activity"/>
    <property type="evidence" value="ECO:0007669"/>
    <property type="project" value="UniProtKB-EC"/>
</dbReference>
<dbReference type="InterPro" id="IPR029787">
    <property type="entry name" value="Nucleotide_cyclase"/>
</dbReference>
<dbReference type="FunFam" id="3.30.70.270:FF:000001">
    <property type="entry name" value="Diguanylate cyclase domain protein"/>
    <property type="match status" value="1"/>
</dbReference>
<proteinExistence type="predicted"/>